<reference evidence="1 2" key="1">
    <citation type="submission" date="2020-03" db="EMBL/GenBank/DDBJ databases">
        <title>Tamlana sp. nov, isolated from XXX.</title>
        <authorList>
            <person name="Cao W.R."/>
        </authorList>
    </citation>
    <scope>NUCLEOTIDE SEQUENCE [LARGE SCALE GENOMIC DNA]</scope>
    <source>
        <strain evidence="1 2">HST1-43</strain>
    </source>
</reference>
<keyword evidence="2" id="KW-1185">Reference proteome</keyword>
<accession>A0ABX1D6K0</accession>
<comment type="caution">
    <text evidence="1">The sequence shown here is derived from an EMBL/GenBank/DDBJ whole genome shotgun (WGS) entry which is preliminary data.</text>
</comment>
<dbReference type="Gene3D" id="2.60.40.10">
    <property type="entry name" value="Immunoglobulins"/>
    <property type="match status" value="1"/>
</dbReference>
<protein>
    <submittedName>
        <fullName evidence="1">Uncharacterized protein</fullName>
    </submittedName>
</protein>
<dbReference type="Proteomes" id="UP000760545">
    <property type="component" value="Unassembled WGS sequence"/>
</dbReference>
<evidence type="ECO:0000313" key="1">
    <source>
        <dbReference type="EMBL" id="NJX13982.1"/>
    </source>
</evidence>
<dbReference type="InterPro" id="IPR013783">
    <property type="entry name" value="Ig-like_fold"/>
</dbReference>
<evidence type="ECO:0000313" key="2">
    <source>
        <dbReference type="Proteomes" id="UP000760545"/>
    </source>
</evidence>
<proteinExistence type="predicted"/>
<name>A0ABX1D6K0_9FLAO</name>
<gene>
    <name evidence="1" type="ORF">HC176_00590</name>
</gene>
<sequence length="212" mass="23956">MAKTTDNQPLENLFKQTLELNKKYMNQSLNLLNQWSKQPNKSGNLFVFKPEQYSKAFKAFAQLNLEYYNHAMQLGLGMVDSFLNGENNENQTVTEPAFELSANAEAGSSMTLEFVLENTKTETAECQLTNSIFINSESVEFPSIKTTFSPQKFTQKPGESSTVKITLRIPKNTPPNMYFSNASVVGYEPSFFRIHLNVQPPQTKTANVKSKK</sequence>
<organism evidence="1 2">
    <name type="scientific">Tamlana crocina</name>
    <dbReference type="NCBI Taxonomy" id="393006"/>
    <lineage>
        <taxon>Bacteria</taxon>
        <taxon>Pseudomonadati</taxon>
        <taxon>Bacteroidota</taxon>
        <taxon>Flavobacteriia</taxon>
        <taxon>Flavobacteriales</taxon>
        <taxon>Flavobacteriaceae</taxon>
        <taxon>Tamlana</taxon>
    </lineage>
</organism>
<dbReference type="RefSeq" id="WP_167916239.1">
    <property type="nucleotide sequence ID" value="NZ_JAAVJS010000001.1"/>
</dbReference>
<dbReference type="EMBL" id="JAAVJS010000001">
    <property type="protein sequence ID" value="NJX13982.1"/>
    <property type="molecule type" value="Genomic_DNA"/>
</dbReference>